<accession>A0ACC2XKS7</accession>
<gene>
    <name evidence="1" type="ORF">QFC24_003359</name>
</gene>
<proteinExistence type="predicted"/>
<comment type="caution">
    <text evidence="1">The sequence shown here is derived from an EMBL/GenBank/DDBJ whole genome shotgun (WGS) entry which is preliminary data.</text>
</comment>
<evidence type="ECO:0000313" key="1">
    <source>
        <dbReference type="EMBL" id="KAJ9124567.1"/>
    </source>
</evidence>
<dbReference type="Proteomes" id="UP001234202">
    <property type="component" value="Unassembled WGS sequence"/>
</dbReference>
<evidence type="ECO:0000313" key="2">
    <source>
        <dbReference type="Proteomes" id="UP001234202"/>
    </source>
</evidence>
<keyword evidence="2" id="KW-1185">Reference proteome</keyword>
<organism evidence="1 2">
    <name type="scientific">Naganishia onofrii</name>
    <dbReference type="NCBI Taxonomy" id="1851511"/>
    <lineage>
        <taxon>Eukaryota</taxon>
        <taxon>Fungi</taxon>
        <taxon>Dikarya</taxon>
        <taxon>Basidiomycota</taxon>
        <taxon>Agaricomycotina</taxon>
        <taxon>Tremellomycetes</taxon>
        <taxon>Filobasidiales</taxon>
        <taxon>Filobasidiaceae</taxon>
        <taxon>Naganishia</taxon>
    </lineage>
</organism>
<reference evidence="1" key="1">
    <citation type="submission" date="2023-04" db="EMBL/GenBank/DDBJ databases">
        <title>Draft Genome sequencing of Naganishia species isolated from polar environments using Oxford Nanopore Technology.</title>
        <authorList>
            <person name="Leo P."/>
            <person name="Venkateswaran K."/>
        </authorList>
    </citation>
    <scope>NUCLEOTIDE SEQUENCE</scope>
    <source>
        <strain evidence="1">DBVPG 5303</strain>
    </source>
</reference>
<protein>
    <submittedName>
        <fullName evidence="1">Uncharacterized protein</fullName>
    </submittedName>
</protein>
<dbReference type="EMBL" id="JASBWV010000010">
    <property type="protein sequence ID" value="KAJ9124567.1"/>
    <property type="molecule type" value="Genomic_DNA"/>
</dbReference>
<sequence>MYNNSYHGSHDVLMLYGSQIGVNIDSSGKKHGGTLTVQFLDPNSIPVTYSLWLETWTQELRETLAVLDKALDVKPMERLDLRAENFGISLSMTQSGREADVCYNLFCIPNDRRGKSTDNCCLRYVLQPFAGADEWQLVQVAGGKRKSRR</sequence>
<name>A0ACC2XKS7_9TREE</name>